<feature type="transmembrane region" description="Helical" evidence="8">
    <location>
        <begin position="31"/>
        <end position="51"/>
    </location>
</feature>
<dbReference type="InterPro" id="IPR003918">
    <property type="entry name" value="NADH_UbQ_OxRdtase"/>
</dbReference>
<evidence type="ECO:0000256" key="8">
    <source>
        <dbReference type="SAM" id="Phobius"/>
    </source>
</evidence>
<dbReference type="PANTHER" id="PTHR42703">
    <property type="entry name" value="NADH DEHYDROGENASE"/>
    <property type="match status" value="1"/>
</dbReference>
<dbReference type="InterPro" id="IPR001750">
    <property type="entry name" value="ND/Mrp_TM"/>
</dbReference>
<dbReference type="Proteomes" id="UP000256763">
    <property type="component" value="Unassembled WGS sequence"/>
</dbReference>
<feature type="transmembrane region" description="Helical" evidence="8">
    <location>
        <begin position="236"/>
        <end position="257"/>
    </location>
</feature>
<evidence type="ECO:0000256" key="5">
    <source>
        <dbReference type="ARBA" id="ARBA00022989"/>
    </source>
</evidence>
<name>A0A3E0X304_9GAMM</name>
<dbReference type="PRINTS" id="PR01437">
    <property type="entry name" value="NUOXDRDTASE4"/>
</dbReference>
<evidence type="ECO:0000313" key="11">
    <source>
        <dbReference type="Proteomes" id="UP000256763"/>
    </source>
</evidence>
<accession>A0A3E0X304</accession>
<dbReference type="AlphaFoldDB" id="A0A3E0X304"/>
<dbReference type="Pfam" id="PF00361">
    <property type="entry name" value="Proton_antipo_M"/>
    <property type="match status" value="1"/>
</dbReference>
<evidence type="ECO:0000313" key="10">
    <source>
        <dbReference type="EMBL" id="RFA38983.1"/>
    </source>
</evidence>
<dbReference type="GO" id="GO:0005886">
    <property type="term" value="C:plasma membrane"/>
    <property type="evidence" value="ECO:0007669"/>
    <property type="project" value="UniProtKB-SubCell"/>
</dbReference>
<dbReference type="GO" id="GO:0042773">
    <property type="term" value="P:ATP synthesis coupled electron transport"/>
    <property type="evidence" value="ECO:0007669"/>
    <property type="project" value="InterPro"/>
</dbReference>
<comment type="caution">
    <text evidence="10">The sequence shown here is derived from an EMBL/GenBank/DDBJ whole genome shotgun (WGS) entry which is preliminary data.</text>
</comment>
<keyword evidence="5 8" id="KW-1133">Transmembrane helix</keyword>
<feature type="transmembrane region" description="Helical" evidence="8">
    <location>
        <begin position="135"/>
        <end position="159"/>
    </location>
</feature>
<dbReference type="GO" id="GO:0008137">
    <property type="term" value="F:NADH dehydrogenase (ubiquinone) activity"/>
    <property type="evidence" value="ECO:0007669"/>
    <property type="project" value="InterPro"/>
</dbReference>
<feature type="domain" description="NADH:quinone oxidoreductase/Mrp antiporter transmembrane" evidence="9">
    <location>
        <begin position="129"/>
        <end position="417"/>
    </location>
</feature>
<evidence type="ECO:0000256" key="3">
    <source>
        <dbReference type="ARBA" id="ARBA00022475"/>
    </source>
</evidence>
<gene>
    <name evidence="10" type="ORF">CAL65_03545</name>
</gene>
<dbReference type="InterPro" id="IPR050586">
    <property type="entry name" value="CPA3_Na-H_Antiporter_D"/>
</dbReference>
<evidence type="ECO:0000256" key="4">
    <source>
        <dbReference type="ARBA" id="ARBA00022692"/>
    </source>
</evidence>
<feature type="transmembrane region" description="Helical" evidence="8">
    <location>
        <begin position="263"/>
        <end position="287"/>
    </location>
</feature>
<dbReference type="PANTHER" id="PTHR42703:SF1">
    <property type="entry name" value="NA(+)_H(+) ANTIPORTER SUBUNIT D1"/>
    <property type="match status" value="1"/>
</dbReference>
<evidence type="ECO:0000256" key="1">
    <source>
        <dbReference type="ARBA" id="ARBA00004651"/>
    </source>
</evidence>
<keyword evidence="4 7" id="KW-0812">Transmembrane</keyword>
<comment type="subcellular location">
    <subcellularLocation>
        <location evidence="1">Cell membrane</location>
        <topology evidence="1">Multi-pass membrane protein</topology>
    </subcellularLocation>
    <subcellularLocation>
        <location evidence="7">Membrane</location>
        <topology evidence="7">Multi-pass membrane protein</topology>
    </subcellularLocation>
</comment>
<comment type="similarity">
    <text evidence="2">Belongs to the CPA3 antiporters (TC 2.A.63) subunit D family.</text>
</comment>
<feature type="transmembrane region" description="Helical" evidence="8">
    <location>
        <begin position="450"/>
        <end position="468"/>
    </location>
</feature>
<evidence type="ECO:0000256" key="2">
    <source>
        <dbReference type="ARBA" id="ARBA00005346"/>
    </source>
</evidence>
<keyword evidence="3" id="KW-1003">Cell membrane</keyword>
<organism evidence="10 11">
    <name type="scientific">Alkalilimnicola ehrlichii</name>
    <dbReference type="NCBI Taxonomy" id="351052"/>
    <lineage>
        <taxon>Bacteria</taxon>
        <taxon>Pseudomonadati</taxon>
        <taxon>Pseudomonadota</taxon>
        <taxon>Gammaproteobacteria</taxon>
        <taxon>Chromatiales</taxon>
        <taxon>Ectothiorhodospiraceae</taxon>
        <taxon>Alkalilimnicola</taxon>
    </lineage>
</organism>
<feature type="transmembrane region" description="Helical" evidence="8">
    <location>
        <begin position="331"/>
        <end position="353"/>
    </location>
</feature>
<dbReference type="EMBL" id="NFZW01000002">
    <property type="protein sequence ID" value="RFA38983.1"/>
    <property type="molecule type" value="Genomic_DNA"/>
</dbReference>
<dbReference type="RefSeq" id="WP_116300999.1">
    <property type="nucleotide sequence ID" value="NZ_NFZV01000002.1"/>
</dbReference>
<feature type="transmembrane region" description="Helical" evidence="8">
    <location>
        <begin position="207"/>
        <end position="229"/>
    </location>
</feature>
<evidence type="ECO:0000256" key="6">
    <source>
        <dbReference type="ARBA" id="ARBA00023136"/>
    </source>
</evidence>
<feature type="transmembrane region" description="Helical" evidence="8">
    <location>
        <begin position="409"/>
        <end position="429"/>
    </location>
</feature>
<feature type="transmembrane region" description="Helical" evidence="8">
    <location>
        <begin position="365"/>
        <end position="389"/>
    </location>
</feature>
<feature type="transmembrane region" description="Helical" evidence="8">
    <location>
        <begin position="71"/>
        <end position="96"/>
    </location>
</feature>
<feature type="transmembrane region" description="Helical" evidence="8">
    <location>
        <begin position="166"/>
        <end position="187"/>
    </location>
</feature>
<protein>
    <recommendedName>
        <fullName evidence="9">NADH:quinone oxidoreductase/Mrp antiporter transmembrane domain-containing protein</fullName>
    </recommendedName>
</protein>
<evidence type="ECO:0000259" key="9">
    <source>
        <dbReference type="Pfam" id="PF00361"/>
    </source>
</evidence>
<feature type="transmembrane region" description="Helical" evidence="8">
    <location>
        <begin position="6"/>
        <end position="24"/>
    </location>
</feature>
<keyword evidence="6 8" id="KW-0472">Membrane</keyword>
<keyword evidence="11" id="KW-1185">Reference proteome</keyword>
<feature type="transmembrane region" description="Helical" evidence="8">
    <location>
        <begin position="299"/>
        <end position="319"/>
    </location>
</feature>
<feature type="transmembrane region" description="Helical" evidence="8">
    <location>
        <begin position="108"/>
        <end position="129"/>
    </location>
</feature>
<evidence type="ECO:0000256" key="7">
    <source>
        <dbReference type="RuleBase" id="RU000320"/>
    </source>
</evidence>
<sequence>MSPEVWLLGVCALPLLAAPTVYVLGPRCLPLLPMAVSASVLVSAVALWFRFVEKGAWTYALAGWDAPLGILWRVDATSLLMIIATALVALLVALFSQEEEAAMGGSKRAVVFWPLFLFLLGSLNALFLSGDIFNIYVSLELVSLAAVSMVVLGGSVAALRAAMRYLLIALAGSMSYLLGVGLLYALFGTLDVGLLAERMEPVAAARFAFVLMAVGLLAKTALFPLHVWLPPAHSSAPTAASALLSALVVMGSMYWLLRLWLEVFAPIMPVAFAQLLGALGALAVLWGSAMALVQRRLKLLVAYSTIAQFGYVLLLLPLTQSMAAAAAWSGGLWLLLSHAFAKSAMFLAAGLILHARRRDYLSDVVGAASQLPMAVFALGLAGLTLMGLPPSGGFVAKWLLLEASISSGQWWWVLVLIGGGFLAAGYVFSVLKPAFRGPRGAAQFAPVPHWPQAVCLAMAVISVLMGLYPAPFLEWLALAAGGAGGGG</sequence>
<reference evidence="11" key="1">
    <citation type="submission" date="2017-05" db="EMBL/GenBank/DDBJ databases">
        <authorList>
            <person name="Sharma S."/>
            <person name="Sidhu C."/>
            <person name="Pinnaka A.K."/>
        </authorList>
    </citation>
    <scope>NUCLEOTIDE SEQUENCE [LARGE SCALE GENOMIC DNA]</scope>
    <source>
        <strain evidence="11">AK93</strain>
    </source>
</reference>
<proteinExistence type="inferred from homology"/>